<reference evidence="1 2" key="1">
    <citation type="submission" date="2020-07" db="EMBL/GenBank/DDBJ databases">
        <title>Huge and variable diversity of episymbiotic CPR bacteria and DPANN archaea in groundwater ecosystems.</title>
        <authorList>
            <person name="He C.Y."/>
            <person name="Keren R."/>
            <person name="Whittaker M."/>
            <person name="Farag I.F."/>
            <person name="Doudna J."/>
            <person name="Cate J.H.D."/>
            <person name="Banfield J.F."/>
        </authorList>
    </citation>
    <scope>NUCLEOTIDE SEQUENCE [LARGE SCALE GENOMIC DNA]</scope>
    <source>
        <strain evidence="1">NC_groundwater_541_Ag_S-0.1um_46_50</strain>
    </source>
</reference>
<dbReference type="Proteomes" id="UP000595618">
    <property type="component" value="Chromosome"/>
</dbReference>
<evidence type="ECO:0000313" key="1">
    <source>
        <dbReference type="EMBL" id="QQG45530.1"/>
    </source>
</evidence>
<proteinExistence type="predicted"/>
<name>A0A7T5RJY5_9BACT</name>
<evidence type="ECO:0000313" key="2">
    <source>
        <dbReference type="Proteomes" id="UP000595618"/>
    </source>
</evidence>
<dbReference type="AlphaFoldDB" id="A0A7T5RJY5"/>
<organism evidence="1 2">
    <name type="scientific">Candidatus Sungiibacteriota bacterium</name>
    <dbReference type="NCBI Taxonomy" id="2750080"/>
    <lineage>
        <taxon>Bacteria</taxon>
        <taxon>Candidatus Sungiibacteriota</taxon>
    </lineage>
</organism>
<sequence length="78" mass="9062">MPERPKQPDFDELPYENLTEEDIVIINVCPSYVKVHVPKLGKVLLINVSALGKLAGAWQRKCDQYKLKLKDYYPRDET</sequence>
<accession>A0A7T5RJY5</accession>
<protein>
    <submittedName>
        <fullName evidence="1">Uncharacterized protein</fullName>
    </submittedName>
</protein>
<gene>
    <name evidence="1" type="ORF">HYW89_01160</name>
</gene>
<dbReference type="EMBL" id="CP066690">
    <property type="protein sequence ID" value="QQG45530.1"/>
    <property type="molecule type" value="Genomic_DNA"/>
</dbReference>